<dbReference type="InterPro" id="IPR044878">
    <property type="entry name" value="UbiA_sf"/>
</dbReference>
<evidence type="ECO:0000256" key="2">
    <source>
        <dbReference type="ARBA" id="ARBA00022692"/>
    </source>
</evidence>
<dbReference type="InterPro" id="IPR050475">
    <property type="entry name" value="Prenyltransferase_related"/>
</dbReference>
<evidence type="ECO:0000256" key="1">
    <source>
        <dbReference type="ARBA" id="ARBA00004141"/>
    </source>
</evidence>
<keyword evidence="4 5" id="KW-0472">Membrane</keyword>
<dbReference type="EMBL" id="NHYD01002842">
    <property type="protein sequence ID" value="PPQ84617.1"/>
    <property type="molecule type" value="Genomic_DNA"/>
</dbReference>
<dbReference type="PANTHER" id="PTHR42723:SF1">
    <property type="entry name" value="CHLOROPHYLL SYNTHASE, CHLOROPLASTIC"/>
    <property type="match status" value="1"/>
</dbReference>
<evidence type="ECO:0008006" key="8">
    <source>
        <dbReference type="Google" id="ProtNLM"/>
    </source>
</evidence>
<evidence type="ECO:0000256" key="3">
    <source>
        <dbReference type="ARBA" id="ARBA00022989"/>
    </source>
</evidence>
<dbReference type="STRING" id="93625.A0A409X1M3"/>
<gene>
    <name evidence="6" type="ORF">CVT25_015714</name>
</gene>
<keyword evidence="7" id="KW-1185">Reference proteome</keyword>
<accession>A0A409X1M3</accession>
<comment type="caution">
    <text evidence="6">The sequence shown here is derived from an EMBL/GenBank/DDBJ whole genome shotgun (WGS) entry which is preliminary data.</text>
</comment>
<evidence type="ECO:0000313" key="7">
    <source>
        <dbReference type="Proteomes" id="UP000283269"/>
    </source>
</evidence>
<dbReference type="GO" id="GO:0016765">
    <property type="term" value="F:transferase activity, transferring alkyl or aryl (other than methyl) groups"/>
    <property type="evidence" value="ECO:0007669"/>
    <property type="project" value="InterPro"/>
</dbReference>
<feature type="transmembrane region" description="Helical" evidence="5">
    <location>
        <begin position="122"/>
        <end position="143"/>
    </location>
</feature>
<dbReference type="GO" id="GO:0016020">
    <property type="term" value="C:membrane"/>
    <property type="evidence" value="ECO:0007669"/>
    <property type="project" value="UniProtKB-SubCell"/>
</dbReference>
<dbReference type="PANTHER" id="PTHR42723">
    <property type="entry name" value="CHLOROPHYLL SYNTHASE"/>
    <property type="match status" value="1"/>
</dbReference>
<keyword evidence="3 5" id="KW-1133">Transmembrane helix</keyword>
<protein>
    <recommendedName>
        <fullName evidence="8">UbiA prenyltransferase</fullName>
    </recommendedName>
</protein>
<sequence length="305" mass="34004">MSSSLLSYLGSSTKATSSRLAYHIYTIFLFTKSDIKTTLIPVGCFALGAAPLSPTNSLSHAMQAIFWLWLHLLHFNLANQVHDPEEDRINKPWRPIPTGRITLAQATVLRYVAPFVCMGVSLLYSPAVFYAALIFAILVPIYHEAKGDSHWLPRNFMNAFGYACFSTGSTLIASPNRAQLDVPGALSIFTITAILATTIQAQDFQDVIGDVKTGRLTLPIAFPKFSRYTPMVSLLLWASYLTSVWEIGAIGTAAFTILSIIVGLRYFLLRTTKDDELSYVWYNIWLAIAFSMPGYWRFYKESAAL</sequence>
<reference evidence="6 7" key="1">
    <citation type="journal article" date="2018" name="Evol. Lett.">
        <title>Horizontal gene cluster transfer increased hallucinogenic mushroom diversity.</title>
        <authorList>
            <person name="Reynolds H.T."/>
            <person name="Vijayakumar V."/>
            <person name="Gluck-Thaler E."/>
            <person name="Korotkin H.B."/>
            <person name="Matheny P.B."/>
            <person name="Slot J.C."/>
        </authorList>
    </citation>
    <scope>NUCLEOTIDE SEQUENCE [LARGE SCALE GENOMIC DNA]</scope>
    <source>
        <strain evidence="6 7">2631</strain>
    </source>
</reference>
<dbReference type="Pfam" id="PF01040">
    <property type="entry name" value="UbiA"/>
    <property type="match status" value="1"/>
</dbReference>
<feature type="transmembrane region" description="Helical" evidence="5">
    <location>
        <begin position="155"/>
        <end position="173"/>
    </location>
</feature>
<dbReference type="AlphaFoldDB" id="A0A409X1M3"/>
<dbReference type="InParanoid" id="A0A409X1M3"/>
<proteinExistence type="predicted"/>
<evidence type="ECO:0000256" key="4">
    <source>
        <dbReference type="ARBA" id="ARBA00023136"/>
    </source>
</evidence>
<dbReference type="OrthoDB" id="434972at2759"/>
<dbReference type="InterPro" id="IPR000537">
    <property type="entry name" value="UbiA_prenyltransferase"/>
</dbReference>
<evidence type="ECO:0000256" key="5">
    <source>
        <dbReference type="SAM" id="Phobius"/>
    </source>
</evidence>
<name>A0A409X1M3_PSICY</name>
<organism evidence="6 7">
    <name type="scientific">Psilocybe cyanescens</name>
    <dbReference type="NCBI Taxonomy" id="93625"/>
    <lineage>
        <taxon>Eukaryota</taxon>
        <taxon>Fungi</taxon>
        <taxon>Dikarya</taxon>
        <taxon>Basidiomycota</taxon>
        <taxon>Agaricomycotina</taxon>
        <taxon>Agaricomycetes</taxon>
        <taxon>Agaricomycetidae</taxon>
        <taxon>Agaricales</taxon>
        <taxon>Agaricineae</taxon>
        <taxon>Strophariaceae</taxon>
        <taxon>Psilocybe</taxon>
    </lineage>
</organism>
<evidence type="ECO:0000313" key="6">
    <source>
        <dbReference type="EMBL" id="PPQ84617.1"/>
    </source>
</evidence>
<feature type="transmembrane region" description="Helical" evidence="5">
    <location>
        <begin position="247"/>
        <end position="268"/>
    </location>
</feature>
<dbReference type="Gene3D" id="1.10.357.140">
    <property type="entry name" value="UbiA prenyltransferase"/>
    <property type="match status" value="1"/>
</dbReference>
<dbReference type="CDD" id="cd13965">
    <property type="entry name" value="PT_UbiA_3"/>
    <property type="match status" value="1"/>
</dbReference>
<comment type="subcellular location">
    <subcellularLocation>
        <location evidence="1">Membrane</location>
        <topology evidence="1">Multi-pass membrane protein</topology>
    </subcellularLocation>
</comment>
<feature type="transmembrane region" description="Helical" evidence="5">
    <location>
        <begin position="185"/>
        <end position="204"/>
    </location>
</feature>
<keyword evidence="2 5" id="KW-0812">Transmembrane</keyword>
<feature type="transmembrane region" description="Helical" evidence="5">
    <location>
        <begin position="280"/>
        <end position="299"/>
    </location>
</feature>
<dbReference type="Proteomes" id="UP000283269">
    <property type="component" value="Unassembled WGS sequence"/>
</dbReference>